<evidence type="ECO:0000256" key="8">
    <source>
        <dbReference type="SAM" id="Phobius"/>
    </source>
</evidence>
<evidence type="ECO:0000256" key="4">
    <source>
        <dbReference type="ARBA" id="ARBA00022692"/>
    </source>
</evidence>
<evidence type="ECO:0000256" key="5">
    <source>
        <dbReference type="ARBA" id="ARBA00022847"/>
    </source>
</evidence>
<dbReference type="EMBL" id="PQWM01000013">
    <property type="protein sequence ID" value="RDZ13385.1"/>
    <property type="molecule type" value="Genomic_DNA"/>
</dbReference>
<name>A0A3D8X1D3_PRIMG</name>
<evidence type="ECO:0000256" key="7">
    <source>
        <dbReference type="ARBA" id="ARBA00023136"/>
    </source>
</evidence>
<dbReference type="InterPro" id="IPR001991">
    <property type="entry name" value="Na-dicarboxylate_symporter"/>
</dbReference>
<proteinExistence type="predicted"/>
<keyword evidence="2" id="KW-0813">Transport</keyword>
<dbReference type="InterPro" id="IPR036458">
    <property type="entry name" value="Na:dicarbo_symporter_sf"/>
</dbReference>
<feature type="transmembrane region" description="Helical" evidence="8">
    <location>
        <begin position="185"/>
        <end position="210"/>
    </location>
</feature>
<comment type="subcellular location">
    <subcellularLocation>
        <location evidence="1">Cell membrane</location>
        <topology evidence="1">Multi-pass membrane protein</topology>
    </subcellularLocation>
</comment>
<accession>A0A3D8X1D3</accession>
<evidence type="ECO:0000256" key="2">
    <source>
        <dbReference type="ARBA" id="ARBA00022448"/>
    </source>
</evidence>
<gene>
    <name evidence="9" type="ORF">C3744_15865</name>
</gene>
<dbReference type="FunFam" id="1.10.3860.10:FF:000001">
    <property type="entry name" value="C4-dicarboxylate transport protein"/>
    <property type="match status" value="1"/>
</dbReference>
<evidence type="ECO:0000256" key="6">
    <source>
        <dbReference type="ARBA" id="ARBA00022989"/>
    </source>
</evidence>
<reference evidence="9" key="1">
    <citation type="journal article" date="2018" name="Appl. Environ. Microbiol.">
        <title>Antimicrobial susceptibility testing and tentative epidemiological cut-off values of five Bacillus species relevant for use as animal feed additives or for plant protection.</title>
        <authorList>
            <person name="Agerso Y."/>
            <person name="Stuer-Lauridsen B."/>
            <person name="Bjerre K."/>
            <person name="Jensen M.G."/>
            <person name="Johansen E."/>
            <person name="Bennedsen M."/>
            <person name="Brockmann E."/>
            <person name="Nielsen B."/>
        </authorList>
    </citation>
    <scope>NUCLEOTIDE SEQUENCE [LARGE SCALE GENOMIC DNA]</scope>
    <source>
        <strain evidence="9">CHCC20162</strain>
    </source>
</reference>
<sequence length="408" mass="43988">MAAKKKFKLNLGLQVIIGLILGLIVGYFSKEVGLKLEILGKAFIQLIQMVIVPLVFPLIVLGITGMHDTKKLGRVAFKTLLYFEIVTTVLIILGILIAKVTNVGGHMHVGAVDTSSLGNLAKGIDFGEFFLSIIPSNIVEAMAQGKLLPIIFFSIFVGLALTSLEDKAKPVITFFEAWLQAMFKVVEYAVSFAPVGVFGFISFSVAKYGIGSLLSLGQFVGITYLSFAITAFVVFPIIALIFRIPYKELLKRTADLILLTFTTRSSEASMPLLIHRLEKFGVSRSVTSFVLPTGYSFNLDGASIYISVAIIFLANVYNLPLSLEQIVVIIGLLMLMTKGLAGVPSAVIVVLLAAAKEIGLPAEGVALLLAVDFFVDMGRSALNVVGNSLATVVIAKSEKSFHFNAKDK</sequence>
<evidence type="ECO:0000313" key="10">
    <source>
        <dbReference type="Proteomes" id="UP000256519"/>
    </source>
</evidence>
<dbReference type="Proteomes" id="UP000256519">
    <property type="component" value="Unassembled WGS sequence"/>
</dbReference>
<keyword evidence="3" id="KW-1003">Cell membrane</keyword>
<feature type="transmembrane region" description="Helical" evidence="8">
    <location>
        <begin position="75"/>
        <end position="98"/>
    </location>
</feature>
<keyword evidence="7 8" id="KW-0472">Membrane</keyword>
<evidence type="ECO:0000313" key="9">
    <source>
        <dbReference type="EMBL" id="RDZ13385.1"/>
    </source>
</evidence>
<evidence type="ECO:0000256" key="1">
    <source>
        <dbReference type="ARBA" id="ARBA00004651"/>
    </source>
</evidence>
<dbReference type="Gene3D" id="1.10.3860.10">
    <property type="entry name" value="Sodium:dicarboxylate symporter"/>
    <property type="match status" value="1"/>
</dbReference>
<dbReference type="PRINTS" id="PR00173">
    <property type="entry name" value="EDTRNSPORT"/>
</dbReference>
<protein>
    <submittedName>
        <fullName evidence="9">Dicarboxylate/amino acid:cation symporter</fullName>
    </submittedName>
</protein>
<comment type="caution">
    <text evidence="9">The sequence shown here is derived from an EMBL/GenBank/DDBJ whole genome shotgun (WGS) entry which is preliminary data.</text>
</comment>
<dbReference type="SUPFAM" id="SSF118215">
    <property type="entry name" value="Proton glutamate symport protein"/>
    <property type="match status" value="1"/>
</dbReference>
<dbReference type="RefSeq" id="WP_116075259.1">
    <property type="nucleotide sequence ID" value="NZ_CP187630.1"/>
</dbReference>
<evidence type="ECO:0000256" key="3">
    <source>
        <dbReference type="ARBA" id="ARBA00022475"/>
    </source>
</evidence>
<keyword evidence="6 8" id="KW-1133">Transmembrane helix</keyword>
<dbReference type="GO" id="GO:0006835">
    <property type="term" value="P:dicarboxylic acid transport"/>
    <property type="evidence" value="ECO:0007669"/>
    <property type="project" value="TreeGrafter"/>
</dbReference>
<feature type="transmembrane region" description="Helical" evidence="8">
    <location>
        <begin position="326"/>
        <end position="352"/>
    </location>
</feature>
<organism evidence="9 10">
    <name type="scientific">Priestia megaterium</name>
    <name type="common">Bacillus megaterium</name>
    <dbReference type="NCBI Taxonomy" id="1404"/>
    <lineage>
        <taxon>Bacteria</taxon>
        <taxon>Bacillati</taxon>
        <taxon>Bacillota</taxon>
        <taxon>Bacilli</taxon>
        <taxon>Bacillales</taxon>
        <taxon>Bacillaceae</taxon>
        <taxon>Priestia</taxon>
    </lineage>
</organism>
<feature type="transmembrane region" description="Helical" evidence="8">
    <location>
        <begin position="42"/>
        <end position="63"/>
    </location>
</feature>
<feature type="transmembrane region" description="Helical" evidence="8">
    <location>
        <begin position="12"/>
        <end position="30"/>
    </location>
</feature>
<keyword evidence="5" id="KW-0769">Symport</keyword>
<dbReference type="PANTHER" id="PTHR42865:SF7">
    <property type="entry name" value="PROTON_GLUTAMATE-ASPARTATE SYMPORTER"/>
    <property type="match status" value="1"/>
</dbReference>
<feature type="transmembrane region" description="Helical" evidence="8">
    <location>
        <begin position="147"/>
        <end position="164"/>
    </location>
</feature>
<dbReference type="PANTHER" id="PTHR42865">
    <property type="entry name" value="PROTON/GLUTAMATE-ASPARTATE SYMPORTER"/>
    <property type="match status" value="1"/>
</dbReference>
<feature type="transmembrane region" description="Helical" evidence="8">
    <location>
        <begin position="222"/>
        <end position="244"/>
    </location>
</feature>
<feature type="transmembrane region" description="Helical" evidence="8">
    <location>
        <begin position="294"/>
        <end position="314"/>
    </location>
</feature>
<dbReference type="Pfam" id="PF00375">
    <property type="entry name" value="SDF"/>
    <property type="match status" value="1"/>
</dbReference>
<dbReference type="AlphaFoldDB" id="A0A3D8X1D3"/>
<dbReference type="GO" id="GO:0015293">
    <property type="term" value="F:symporter activity"/>
    <property type="evidence" value="ECO:0007669"/>
    <property type="project" value="UniProtKB-KW"/>
</dbReference>
<keyword evidence="4 8" id="KW-0812">Transmembrane</keyword>
<dbReference type="GO" id="GO:0005886">
    <property type="term" value="C:plasma membrane"/>
    <property type="evidence" value="ECO:0007669"/>
    <property type="project" value="UniProtKB-SubCell"/>
</dbReference>